<evidence type="ECO:0000313" key="2">
    <source>
        <dbReference type="Proteomes" id="UP000050795"/>
    </source>
</evidence>
<feature type="compositionally biased region" description="Acidic residues" evidence="1">
    <location>
        <begin position="326"/>
        <end position="382"/>
    </location>
</feature>
<dbReference type="AlphaFoldDB" id="A0AA85JNX0"/>
<organism evidence="2 3">
    <name type="scientific">Trichobilharzia regenti</name>
    <name type="common">Nasal bird schistosome</name>
    <dbReference type="NCBI Taxonomy" id="157069"/>
    <lineage>
        <taxon>Eukaryota</taxon>
        <taxon>Metazoa</taxon>
        <taxon>Spiralia</taxon>
        <taxon>Lophotrochozoa</taxon>
        <taxon>Platyhelminthes</taxon>
        <taxon>Trematoda</taxon>
        <taxon>Digenea</taxon>
        <taxon>Strigeidida</taxon>
        <taxon>Schistosomatoidea</taxon>
        <taxon>Schistosomatidae</taxon>
        <taxon>Trichobilharzia</taxon>
    </lineage>
</organism>
<dbReference type="InterPro" id="IPR012677">
    <property type="entry name" value="Nucleotide-bd_a/b_plait_sf"/>
</dbReference>
<feature type="compositionally biased region" description="Gly residues" evidence="1">
    <location>
        <begin position="439"/>
        <end position="478"/>
    </location>
</feature>
<sequence>MEPAPVLATVANLNILKSRLQSEKLTFQGKLLEIIPVDQSSDVRMTENLFITGIPKSTTIDQLKGYLPDNCQPIDFRLLDRNPRYNSMVMAFSSIEAATKVCELLRSWKLGGRYMRVSFTDCIAQKSYDLYPAIVVPNFTANPDRLRQLFPTSIDVQLDRERRKAYVKFPSLEVRQAAISEPKFFDGKKLSIGLVGGPELKTAVILRVPASVQDSELESLFPGVVSLSRQPRSPKDNSPAIIAEFKTAADFSKALSSPVILKGQKLLIFPKAIFVDDVPQKKIESIKSTRQDGPPAKKNKAAEETGDEDKLKLKVNKILKAKEIDDAGDEEVEEDDDDEDDDEGDEEDSEEEEEEEEEDDDDDDEDEDEEDDDDDDDDESEEDARMTSSNDQKNKKPQNMSYKKPFGDVQRMNNRPGGGANFRGSPKFGGNPKHNSQRGRGGQSFRGRGGQSFRGHGGGQSPRGRGGQSFRGRGGNRGGWSKRGSHNKEK</sequence>
<dbReference type="CDD" id="cd00590">
    <property type="entry name" value="RRM_SF"/>
    <property type="match status" value="2"/>
</dbReference>
<dbReference type="InterPro" id="IPR035979">
    <property type="entry name" value="RBD_domain_sf"/>
</dbReference>
<dbReference type="Gene3D" id="3.30.70.330">
    <property type="match status" value="1"/>
</dbReference>
<feature type="region of interest" description="Disordered" evidence="1">
    <location>
        <begin position="285"/>
        <end position="307"/>
    </location>
</feature>
<protein>
    <recommendedName>
        <fullName evidence="4">RRM domain-containing protein</fullName>
    </recommendedName>
</protein>
<dbReference type="SUPFAM" id="SSF54928">
    <property type="entry name" value="RNA-binding domain, RBD"/>
    <property type="match status" value="1"/>
</dbReference>
<feature type="compositionally biased region" description="Polar residues" evidence="1">
    <location>
        <begin position="386"/>
        <end position="401"/>
    </location>
</feature>
<keyword evidence="2" id="KW-1185">Reference proteome</keyword>
<dbReference type="GO" id="GO:0003676">
    <property type="term" value="F:nucleic acid binding"/>
    <property type="evidence" value="ECO:0007669"/>
    <property type="project" value="InterPro"/>
</dbReference>
<evidence type="ECO:0008006" key="4">
    <source>
        <dbReference type="Google" id="ProtNLM"/>
    </source>
</evidence>
<feature type="region of interest" description="Disordered" evidence="1">
    <location>
        <begin position="320"/>
        <end position="490"/>
    </location>
</feature>
<name>A0AA85JNX0_TRIRE</name>
<evidence type="ECO:0000313" key="3">
    <source>
        <dbReference type="WBParaSite" id="TREG1_27000.1"/>
    </source>
</evidence>
<accession>A0AA85JNX0</accession>
<dbReference type="WBParaSite" id="TREG1_27000.1">
    <property type="protein sequence ID" value="TREG1_27000.1"/>
    <property type="gene ID" value="TREG1_27000"/>
</dbReference>
<proteinExistence type="predicted"/>
<dbReference type="Proteomes" id="UP000050795">
    <property type="component" value="Unassembled WGS sequence"/>
</dbReference>
<reference evidence="3" key="2">
    <citation type="submission" date="2023-11" db="UniProtKB">
        <authorList>
            <consortium name="WormBaseParasite"/>
        </authorList>
    </citation>
    <scope>IDENTIFICATION</scope>
</reference>
<evidence type="ECO:0000256" key="1">
    <source>
        <dbReference type="SAM" id="MobiDB-lite"/>
    </source>
</evidence>
<reference evidence="2" key="1">
    <citation type="submission" date="2022-06" db="EMBL/GenBank/DDBJ databases">
        <authorList>
            <person name="Berger JAMES D."/>
            <person name="Berger JAMES D."/>
        </authorList>
    </citation>
    <scope>NUCLEOTIDE SEQUENCE [LARGE SCALE GENOMIC DNA]</scope>
</reference>